<dbReference type="GO" id="GO:0000105">
    <property type="term" value="P:L-histidine biosynthetic process"/>
    <property type="evidence" value="ECO:0007669"/>
    <property type="project" value="UniProtKB-UniRule"/>
</dbReference>
<protein>
    <recommendedName>
        <fullName evidence="9">Phosphoribosyl-ATP pyrophosphatase</fullName>
        <shortName evidence="9">PRA-PH</shortName>
        <ecNumber evidence="9">3.6.1.31</ecNumber>
    </recommendedName>
</protein>
<reference evidence="11 12" key="1">
    <citation type="journal article" date="2010" name="J. Bacteriol.">
        <title>Complete genome sequence of the aerobic facultative methanotroph Methylocella silvestris BL2.</title>
        <authorList>
            <person name="Chen Y."/>
            <person name="Crombie A."/>
            <person name="Rahman M.T."/>
            <person name="Dedysh S.N."/>
            <person name="Liesack W."/>
            <person name="Stott M.B."/>
            <person name="Alam M."/>
            <person name="Theisen A.R."/>
            <person name="Murrell J.C."/>
            <person name="Dunfield P.F."/>
        </authorList>
    </citation>
    <scope>NUCLEOTIDE SEQUENCE [LARGE SCALE GENOMIC DNA]</scope>
    <source>
        <strain evidence="12">DSM 15510 / CIP 108128 / LMG 27833 / NCIMB 13906 / BL2</strain>
    </source>
</reference>
<comment type="pathway">
    <text evidence="2 9">Amino-acid biosynthesis; L-histidine biosynthesis; L-histidine from 5-phospho-alpha-D-ribose 1-diphosphate: step 2/9.</text>
</comment>
<keyword evidence="7 9" id="KW-0067">ATP-binding</keyword>
<keyword evidence="5 9" id="KW-0547">Nucleotide-binding</keyword>
<dbReference type="HAMAP" id="MF_01020">
    <property type="entry name" value="HisE"/>
    <property type="match status" value="1"/>
</dbReference>
<evidence type="ECO:0000256" key="5">
    <source>
        <dbReference type="ARBA" id="ARBA00022741"/>
    </source>
</evidence>
<dbReference type="InterPro" id="IPR021130">
    <property type="entry name" value="PRib-ATP_PPHydrolase-like"/>
</dbReference>
<comment type="catalytic activity">
    <reaction evidence="1 9">
        <text>1-(5-phospho-beta-D-ribosyl)-ATP + H2O = 1-(5-phospho-beta-D-ribosyl)-5'-AMP + diphosphate + H(+)</text>
        <dbReference type="Rhea" id="RHEA:22828"/>
        <dbReference type="ChEBI" id="CHEBI:15377"/>
        <dbReference type="ChEBI" id="CHEBI:15378"/>
        <dbReference type="ChEBI" id="CHEBI:33019"/>
        <dbReference type="ChEBI" id="CHEBI:59457"/>
        <dbReference type="ChEBI" id="CHEBI:73183"/>
        <dbReference type="EC" id="3.6.1.31"/>
    </reaction>
</comment>
<dbReference type="CDD" id="cd11534">
    <property type="entry name" value="NTP-PPase_HisIE_like"/>
    <property type="match status" value="1"/>
</dbReference>
<evidence type="ECO:0000313" key="12">
    <source>
        <dbReference type="Proteomes" id="UP000002257"/>
    </source>
</evidence>
<dbReference type="PANTHER" id="PTHR42945">
    <property type="entry name" value="HISTIDINE BIOSYNTHESIS BIFUNCTIONAL PROTEIN"/>
    <property type="match status" value="1"/>
</dbReference>
<keyword evidence="6 9" id="KW-0378">Hydrolase</keyword>
<dbReference type="Gene3D" id="1.10.287.1080">
    <property type="entry name" value="MazG-like"/>
    <property type="match status" value="1"/>
</dbReference>
<keyword evidence="4 9" id="KW-0028">Amino-acid biosynthesis</keyword>
<dbReference type="EC" id="3.6.1.31" evidence="9"/>
<dbReference type="InterPro" id="IPR008179">
    <property type="entry name" value="HisE"/>
</dbReference>
<dbReference type="EMBL" id="CP001280">
    <property type="protein sequence ID" value="ACK51472.1"/>
    <property type="molecule type" value="Genomic_DNA"/>
</dbReference>
<dbReference type="SUPFAM" id="SSF101386">
    <property type="entry name" value="all-alpha NTP pyrophosphatases"/>
    <property type="match status" value="1"/>
</dbReference>
<dbReference type="GO" id="GO:0005524">
    <property type="term" value="F:ATP binding"/>
    <property type="evidence" value="ECO:0007669"/>
    <property type="project" value="UniProtKB-KW"/>
</dbReference>
<dbReference type="STRING" id="395965.Msil_2548"/>
<keyword evidence="12" id="KW-1185">Reference proteome</keyword>
<evidence type="ECO:0000256" key="7">
    <source>
        <dbReference type="ARBA" id="ARBA00022840"/>
    </source>
</evidence>
<feature type="compositionally biased region" description="Basic and acidic residues" evidence="10">
    <location>
        <begin position="90"/>
        <end position="103"/>
    </location>
</feature>
<comment type="subcellular location">
    <subcellularLocation>
        <location evidence="9">Cytoplasm</location>
    </subcellularLocation>
</comment>
<evidence type="ECO:0000256" key="6">
    <source>
        <dbReference type="ARBA" id="ARBA00022801"/>
    </source>
</evidence>
<dbReference type="GO" id="GO:0004636">
    <property type="term" value="F:phosphoribosyl-ATP diphosphatase activity"/>
    <property type="evidence" value="ECO:0007669"/>
    <property type="project" value="UniProtKB-UniRule"/>
</dbReference>
<evidence type="ECO:0000256" key="10">
    <source>
        <dbReference type="SAM" id="MobiDB-lite"/>
    </source>
</evidence>
<dbReference type="OrthoDB" id="9814738at2"/>
<keyword evidence="8 9" id="KW-0368">Histidine biosynthesis</keyword>
<evidence type="ECO:0000256" key="4">
    <source>
        <dbReference type="ARBA" id="ARBA00022605"/>
    </source>
</evidence>
<feature type="region of interest" description="Disordered" evidence="10">
    <location>
        <begin position="90"/>
        <end position="112"/>
    </location>
</feature>
<proteinExistence type="inferred from homology"/>
<dbReference type="UniPathway" id="UPA00031">
    <property type="reaction ID" value="UER00007"/>
</dbReference>
<evidence type="ECO:0000313" key="11">
    <source>
        <dbReference type="EMBL" id="ACK51472.1"/>
    </source>
</evidence>
<dbReference type="PANTHER" id="PTHR42945:SF1">
    <property type="entry name" value="HISTIDINE BIOSYNTHESIS BIFUNCTIONAL PROTEIN HIS7"/>
    <property type="match status" value="1"/>
</dbReference>
<comment type="similarity">
    <text evidence="3 9">Belongs to the PRA-PH family.</text>
</comment>
<gene>
    <name evidence="9" type="primary">hisE</name>
    <name evidence="11" type="ordered locus">Msil_2548</name>
</gene>
<name>B8EM83_METSB</name>
<dbReference type="AlphaFoldDB" id="B8EM83"/>
<dbReference type="Pfam" id="PF01503">
    <property type="entry name" value="PRA-PH"/>
    <property type="match status" value="1"/>
</dbReference>
<sequence length="112" mass="11803">MHSFSLDDLAAIISARAQSTASSSYTKSLLEAGPGRAAKKFGEEAVELVIAAVEGKRPEIVSEAADVLYHLLVLLASRGVTLDEALAELERRTSQSGHEEKAARPGAKSAAR</sequence>
<dbReference type="GO" id="GO:0005737">
    <property type="term" value="C:cytoplasm"/>
    <property type="evidence" value="ECO:0007669"/>
    <property type="project" value="UniProtKB-SubCell"/>
</dbReference>
<keyword evidence="9" id="KW-0963">Cytoplasm</keyword>
<dbReference type="Proteomes" id="UP000002257">
    <property type="component" value="Chromosome"/>
</dbReference>
<organism evidence="11 12">
    <name type="scientific">Methylocella silvestris (strain DSM 15510 / CIP 108128 / LMG 27833 / NCIMB 13906 / BL2)</name>
    <dbReference type="NCBI Taxonomy" id="395965"/>
    <lineage>
        <taxon>Bacteria</taxon>
        <taxon>Pseudomonadati</taxon>
        <taxon>Pseudomonadota</taxon>
        <taxon>Alphaproteobacteria</taxon>
        <taxon>Hyphomicrobiales</taxon>
        <taxon>Beijerinckiaceae</taxon>
        <taxon>Methylocella</taxon>
    </lineage>
</organism>
<dbReference type="HOGENOM" id="CLU_123337_1_1_5"/>
<accession>B8EM83</accession>
<evidence type="ECO:0000256" key="8">
    <source>
        <dbReference type="ARBA" id="ARBA00023102"/>
    </source>
</evidence>
<dbReference type="NCBIfam" id="NF001613">
    <property type="entry name" value="PRK00400.1-5"/>
    <property type="match status" value="1"/>
</dbReference>
<dbReference type="RefSeq" id="WP_012591541.1">
    <property type="nucleotide sequence ID" value="NC_011666.1"/>
</dbReference>
<dbReference type="eggNOG" id="COG0140">
    <property type="taxonomic scope" value="Bacteria"/>
</dbReference>
<evidence type="ECO:0000256" key="1">
    <source>
        <dbReference type="ARBA" id="ARBA00001460"/>
    </source>
</evidence>
<dbReference type="NCBIfam" id="TIGR03188">
    <property type="entry name" value="histidine_hisI"/>
    <property type="match status" value="1"/>
</dbReference>
<evidence type="ECO:0000256" key="2">
    <source>
        <dbReference type="ARBA" id="ARBA00005204"/>
    </source>
</evidence>
<dbReference type="KEGG" id="msl:Msil_2548"/>
<evidence type="ECO:0000256" key="9">
    <source>
        <dbReference type="HAMAP-Rule" id="MF_01020"/>
    </source>
</evidence>
<evidence type="ECO:0000256" key="3">
    <source>
        <dbReference type="ARBA" id="ARBA00009392"/>
    </source>
</evidence>